<feature type="transmembrane region" description="Helical" evidence="1">
    <location>
        <begin position="635"/>
        <end position="654"/>
    </location>
</feature>
<feature type="transmembrane region" description="Helical" evidence="1">
    <location>
        <begin position="603"/>
        <end position="623"/>
    </location>
</feature>
<name>A0A6J8DT97_MYTCO</name>
<feature type="transmembrane region" description="Helical" evidence="1">
    <location>
        <begin position="527"/>
        <end position="548"/>
    </location>
</feature>
<keyword evidence="1" id="KW-1133">Transmembrane helix</keyword>
<proteinExistence type="predicted"/>
<protein>
    <recommendedName>
        <fullName evidence="2">Nose resistant-to-fluoxetine protein N-terminal domain-containing protein</fullName>
    </recommendedName>
</protein>
<reference evidence="3 4" key="1">
    <citation type="submission" date="2020-06" db="EMBL/GenBank/DDBJ databases">
        <authorList>
            <person name="Li R."/>
            <person name="Bekaert M."/>
        </authorList>
    </citation>
    <scope>NUCLEOTIDE SEQUENCE [LARGE SCALE GENOMIC DNA]</scope>
    <source>
        <strain evidence="4">wild</strain>
    </source>
</reference>
<dbReference type="EMBL" id="CACVKT020007820">
    <property type="protein sequence ID" value="CAC5410947.1"/>
    <property type="molecule type" value="Genomic_DNA"/>
</dbReference>
<dbReference type="InterPro" id="IPR002656">
    <property type="entry name" value="Acyl_transf_3_dom"/>
</dbReference>
<accession>A0A6J8DT97</accession>
<dbReference type="InterPro" id="IPR052728">
    <property type="entry name" value="O2_lipid_transport_reg"/>
</dbReference>
<feature type="transmembrane region" description="Helical" evidence="1">
    <location>
        <begin position="309"/>
        <end position="327"/>
    </location>
</feature>
<dbReference type="InterPro" id="IPR006621">
    <property type="entry name" value="Nose-resist-to-fluoxetine_N"/>
</dbReference>
<keyword evidence="4" id="KW-1185">Reference proteome</keyword>
<sequence length="709" mass="80098">MRHALLVQVPISCQSYDTQSPIVQMMNRIRRHFPEVIDAAAKPPADFLDGDITWLGDYDECLAIHSNLTENMEIAPFDGEYCLVGIPIPAKTIPNPLVAGQYMLRLGVCVPDGCSETDTLILINTVLSKIPNNTMLAASVQCQNPDREFDTRATVVIVIVSLFITVMVIGTVYDVLYIQWPKSKVQTMAGLLNGEVTENYQYKITAEEDTPLIGEKKTPEYKPGKIGKILLSFSVYTNGAKILSTNQSAGSLTSVNGIRFISMSWVCIDIVIYLIGLLGKLLLSFSIYTNGAKILSTDQSAGSLNAVNGIRFISMSWVILGHTYGISTPISDNMLPFTILMYKRWSFGAILNALVSVDTFFTLSGLLLTYLIMKELKRKDGKINWFMFYFHRFWRLTPPYMLVLMVYVSLFPYIGSGPLWKKDGMEVNYCKDAWYYNFLYVNNFVNLKDTGSQCMAWTWYLANDMQFFVISPLIIIPLFFSKAIGGIVMFVFLLGSWITTGVISKTYNMKPSLVAGGDFFPYFDYYYIKPYCRIGPYLMGMFTGYVLYRTNCKCQINRYVNLFVWIVAAGLAIIILYGLYDEVNGHPMSVDVAALYNTVHRTLWGACVCWVIFACATGNGGFVNTILSWKAFVPLSRLTYCAYLIHPIIMYYFSNVQRKLLHFSDLTVMYLFLPNMCLSYAAAFIASLAFESPMMGLEKVIFKRGEKKD</sequence>
<dbReference type="PANTHER" id="PTHR11161:SF0">
    <property type="entry name" value="O-ACYLTRANSFERASE LIKE PROTEIN"/>
    <property type="match status" value="1"/>
</dbReference>
<gene>
    <name evidence="3" type="ORF">MCOR_44088</name>
</gene>
<feature type="transmembrane region" description="Helical" evidence="1">
    <location>
        <begin position="560"/>
        <end position="580"/>
    </location>
</feature>
<dbReference type="Pfam" id="PF01757">
    <property type="entry name" value="Acyl_transf_3"/>
    <property type="match status" value="1"/>
</dbReference>
<evidence type="ECO:0000259" key="2">
    <source>
        <dbReference type="SMART" id="SM00703"/>
    </source>
</evidence>
<dbReference type="Proteomes" id="UP000507470">
    <property type="component" value="Unassembled WGS sequence"/>
</dbReference>
<dbReference type="Pfam" id="PF20146">
    <property type="entry name" value="NRF"/>
    <property type="match status" value="1"/>
</dbReference>
<feature type="transmembrane region" description="Helical" evidence="1">
    <location>
        <begin position="153"/>
        <end position="178"/>
    </location>
</feature>
<evidence type="ECO:0000256" key="1">
    <source>
        <dbReference type="SAM" id="Phobius"/>
    </source>
</evidence>
<dbReference type="SMART" id="SM00703">
    <property type="entry name" value="NRF"/>
    <property type="match status" value="1"/>
</dbReference>
<feature type="transmembrane region" description="Helical" evidence="1">
    <location>
        <begin position="347"/>
        <end position="372"/>
    </location>
</feature>
<feature type="transmembrane region" description="Helical" evidence="1">
    <location>
        <begin position="393"/>
        <end position="415"/>
    </location>
</feature>
<evidence type="ECO:0000313" key="4">
    <source>
        <dbReference type="Proteomes" id="UP000507470"/>
    </source>
</evidence>
<keyword evidence="1" id="KW-0472">Membrane</keyword>
<dbReference type="PANTHER" id="PTHR11161">
    <property type="entry name" value="O-ACYLTRANSFERASE"/>
    <property type="match status" value="1"/>
</dbReference>
<feature type="transmembrane region" description="Helical" evidence="1">
    <location>
        <begin position="263"/>
        <end position="288"/>
    </location>
</feature>
<keyword evidence="1" id="KW-0812">Transmembrane</keyword>
<feature type="transmembrane region" description="Helical" evidence="1">
    <location>
        <begin position="666"/>
        <end position="690"/>
    </location>
</feature>
<organism evidence="3 4">
    <name type="scientific">Mytilus coruscus</name>
    <name type="common">Sea mussel</name>
    <dbReference type="NCBI Taxonomy" id="42192"/>
    <lineage>
        <taxon>Eukaryota</taxon>
        <taxon>Metazoa</taxon>
        <taxon>Spiralia</taxon>
        <taxon>Lophotrochozoa</taxon>
        <taxon>Mollusca</taxon>
        <taxon>Bivalvia</taxon>
        <taxon>Autobranchia</taxon>
        <taxon>Pteriomorphia</taxon>
        <taxon>Mytilida</taxon>
        <taxon>Mytiloidea</taxon>
        <taxon>Mytilidae</taxon>
        <taxon>Mytilinae</taxon>
        <taxon>Mytilus</taxon>
    </lineage>
</organism>
<feature type="transmembrane region" description="Helical" evidence="1">
    <location>
        <begin position="487"/>
        <end position="507"/>
    </location>
</feature>
<feature type="domain" description="Nose resistant-to-fluoxetine protein N-terminal" evidence="2">
    <location>
        <begin position="17"/>
        <end position="144"/>
    </location>
</feature>
<feature type="transmembrane region" description="Helical" evidence="1">
    <location>
        <begin position="457"/>
        <end position="480"/>
    </location>
</feature>
<dbReference type="OrthoDB" id="207378at2759"/>
<evidence type="ECO:0000313" key="3">
    <source>
        <dbReference type="EMBL" id="CAC5410947.1"/>
    </source>
</evidence>
<dbReference type="GO" id="GO:0016747">
    <property type="term" value="F:acyltransferase activity, transferring groups other than amino-acyl groups"/>
    <property type="evidence" value="ECO:0007669"/>
    <property type="project" value="InterPro"/>
</dbReference>
<dbReference type="AlphaFoldDB" id="A0A6J8DT97"/>